<proteinExistence type="predicted"/>
<evidence type="ECO:0000313" key="2">
    <source>
        <dbReference type="Proteomes" id="UP001153678"/>
    </source>
</evidence>
<protein>
    <submittedName>
        <fullName evidence="1">8841_t:CDS:1</fullName>
    </submittedName>
</protein>
<dbReference type="AlphaFoldDB" id="A0A9W4WWZ7"/>
<accession>A0A9W4WWZ7</accession>
<keyword evidence="2" id="KW-1185">Reference proteome</keyword>
<dbReference type="EMBL" id="CAMKVN010000626">
    <property type="protein sequence ID" value="CAI2169808.1"/>
    <property type="molecule type" value="Genomic_DNA"/>
</dbReference>
<reference evidence="1" key="1">
    <citation type="submission" date="2022-08" db="EMBL/GenBank/DDBJ databases">
        <authorList>
            <person name="Kallberg Y."/>
            <person name="Tangrot J."/>
            <person name="Rosling A."/>
        </authorList>
    </citation>
    <scope>NUCLEOTIDE SEQUENCE</scope>
    <source>
        <strain evidence="1">Wild A</strain>
    </source>
</reference>
<feature type="non-terminal residue" evidence="1">
    <location>
        <position position="1"/>
    </location>
</feature>
<name>A0A9W4WWZ7_9GLOM</name>
<comment type="caution">
    <text evidence="1">The sequence shown here is derived from an EMBL/GenBank/DDBJ whole genome shotgun (WGS) entry which is preliminary data.</text>
</comment>
<sequence>ATDDVGYIWEAVKNDNIISKNMHDNEKIKTHSLSVKDYINWIKSLEKAGLKYVRHDC</sequence>
<evidence type="ECO:0000313" key="1">
    <source>
        <dbReference type="EMBL" id="CAI2169808.1"/>
    </source>
</evidence>
<organism evidence="1 2">
    <name type="scientific">Funneliformis geosporum</name>
    <dbReference type="NCBI Taxonomy" id="1117311"/>
    <lineage>
        <taxon>Eukaryota</taxon>
        <taxon>Fungi</taxon>
        <taxon>Fungi incertae sedis</taxon>
        <taxon>Mucoromycota</taxon>
        <taxon>Glomeromycotina</taxon>
        <taxon>Glomeromycetes</taxon>
        <taxon>Glomerales</taxon>
        <taxon>Glomeraceae</taxon>
        <taxon>Funneliformis</taxon>
    </lineage>
</organism>
<dbReference type="OrthoDB" id="2445069at2759"/>
<dbReference type="Proteomes" id="UP001153678">
    <property type="component" value="Unassembled WGS sequence"/>
</dbReference>
<gene>
    <name evidence="1" type="ORF">FWILDA_LOCUS4267</name>
</gene>